<dbReference type="AlphaFoldDB" id="A0A146LKG6"/>
<dbReference type="EMBL" id="GDHC01011362">
    <property type="protein sequence ID" value="JAQ07267.1"/>
    <property type="molecule type" value="Transcribed_RNA"/>
</dbReference>
<organism evidence="12">
    <name type="scientific">Lygus hesperus</name>
    <name type="common">Western plant bug</name>
    <dbReference type="NCBI Taxonomy" id="30085"/>
    <lineage>
        <taxon>Eukaryota</taxon>
        <taxon>Metazoa</taxon>
        <taxon>Ecdysozoa</taxon>
        <taxon>Arthropoda</taxon>
        <taxon>Hexapoda</taxon>
        <taxon>Insecta</taxon>
        <taxon>Pterygota</taxon>
        <taxon>Neoptera</taxon>
        <taxon>Paraneoptera</taxon>
        <taxon>Hemiptera</taxon>
        <taxon>Heteroptera</taxon>
        <taxon>Panheteroptera</taxon>
        <taxon>Cimicomorpha</taxon>
        <taxon>Miridae</taxon>
        <taxon>Mirini</taxon>
        <taxon>Lygus</taxon>
    </lineage>
</organism>
<evidence type="ECO:0000256" key="4">
    <source>
        <dbReference type="ARBA" id="ARBA00022741"/>
    </source>
</evidence>
<dbReference type="GO" id="GO:0004822">
    <property type="term" value="F:isoleucine-tRNA ligase activity"/>
    <property type="evidence" value="ECO:0007669"/>
    <property type="project" value="UniProtKB-EC"/>
</dbReference>
<evidence type="ECO:0000256" key="6">
    <source>
        <dbReference type="ARBA" id="ARBA00022917"/>
    </source>
</evidence>
<dbReference type="InterPro" id="IPR014729">
    <property type="entry name" value="Rossmann-like_a/b/a_fold"/>
</dbReference>
<dbReference type="InterPro" id="IPR050081">
    <property type="entry name" value="Ile-tRNA_ligase"/>
</dbReference>
<dbReference type="NCBIfam" id="TIGR00392">
    <property type="entry name" value="ileS"/>
    <property type="match status" value="1"/>
</dbReference>
<evidence type="ECO:0000256" key="8">
    <source>
        <dbReference type="ARBA" id="ARBA00032665"/>
    </source>
</evidence>
<evidence type="ECO:0000256" key="9">
    <source>
        <dbReference type="RuleBase" id="RU363035"/>
    </source>
</evidence>
<dbReference type="GO" id="GO:0005524">
    <property type="term" value="F:ATP binding"/>
    <property type="evidence" value="ECO:0007669"/>
    <property type="project" value="UniProtKB-KW"/>
</dbReference>
<keyword evidence="7 9" id="KW-0030">Aminoacyl-tRNA synthetase</keyword>
<dbReference type="GO" id="GO:0000049">
    <property type="term" value="F:tRNA binding"/>
    <property type="evidence" value="ECO:0007669"/>
    <property type="project" value="InterPro"/>
</dbReference>
<dbReference type="InterPro" id="IPR002300">
    <property type="entry name" value="aa-tRNA-synth_Ia"/>
</dbReference>
<dbReference type="EC" id="6.1.1.5" evidence="2"/>
<feature type="non-terminal residue" evidence="12">
    <location>
        <position position="1"/>
    </location>
</feature>
<dbReference type="Gene3D" id="3.90.740.10">
    <property type="entry name" value="Valyl/Leucyl/Isoleucyl-tRNA synthetase, editing domain"/>
    <property type="match status" value="1"/>
</dbReference>
<dbReference type="CDD" id="cd00818">
    <property type="entry name" value="IleRS_core"/>
    <property type="match status" value="1"/>
</dbReference>
<evidence type="ECO:0000313" key="12">
    <source>
        <dbReference type="EMBL" id="JAQ07267.1"/>
    </source>
</evidence>
<dbReference type="CDD" id="cd07960">
    <property type="entry name" value="Anticodon_Ia_Ile_BEm"/>
    <property type="match status" value="1"/>
</dbReference>
<dbReference type="FunFam" id="3.90.740.10:FF:000009">
    <property type="entry name" value="Isoleucyl-tRNA synthetase 2, mitochondrial"/>
    <property type="match status" value="1"/>
</dbReference>
<dbReference type="PROSITE" id="PS00178">
    <property type="entry name" value="AA_TRNA_LIGASE_I"/>
    <property type="match status" value="1"/>
</dbReference>
<accession>A0A146LKG6</accession>
<evidence type="ECO:0000256" key="2">
    <source>
        <dbReference type="ARBA" id="ARBA00013165"/>
    </source>
</evidence>
<dbReference type="GO" id="GO:0005739">
    <property type="term" value="C:mitochondrion"/>
    <property type="evidence" value="ECO:0007669"/>
    <property type="project" value="TreeGrafter"/>
</dbReference>
<dbReference type="InterPro" id="IPR033708">
    <property type="entry name" value="Anticodon_Ile_BEm"/>
</dbReference>
<dbReference type="PANTHER" id="PTHR42765:SF1">
    <property type="entry name" value="ISOLEUCINE--TRNA LIGASE, MITOCHONDRIAL"/>
    <property type="match status" value="1"/>
</dbReference>
<reference evidence="12" key="1">
    <citation type="journal article" date="2016" name="Gigascience">
        <title>De novo construction of an expanded transcriptome assembly for the western tarnished plant bug, Lygus hesperus.</title>
        <authorList>
            <person name="Tassone E.E."/>
            <person name="Geib S.M."/>
            <person name="Hall B."/>
            <person name="Fabrick J.A."/>
            <person name="Brent C.S."/>
            <person name="Hull J.J."/>
        </authorList>
    </citation>
    <scope>NUCLEOTIDE SEQUENCE</scope>
</reference>
<sequence>YVGILDMVSTKSATFLHTCFKCHYRGKSSFPNKSRTTKDPKKFSHTISLPKTLFPHRLTSAKRVQVDADVIKNCGFSELYSFQRGKAASDEFVLHDGPPYANGVPHMGHAINKILKDIVIRWNLLCGKKIHFVPGWDCHGLPIELKVTSSENLKRLSPLDIRKKAREFATRTIADQKHVFRSWGIMADWDSPGGCYRTFDNSYVTNQLEQFYKLYEKGLIYRNLKPVYWSPSARTALAESELEYNANHKSTAITITFRVLNAPDDWLGGDELFALIWTTTPWTLPANQAVSYNSDLSYSIVRDGSGSRFLIATSLVSNISNKLGVKLVPVLHVKGEALKNLKYEHPISRSSHSFFHGSHVTADVGTGLVHTAPSHGHDDFLIGITNNLELKCMVDEDGHYTCDAGNDLSGLNVLREGNEKILNLLRENILHKEVYVHSYPYDWRTNRPVIIRSSLQWFIDTNSIKTAAIDALQKVEILPTRNVEGMIAQMERRPYWCISRQRSWGVPIPVLYDSDQPVINSELIDHYKCLALKHGADFWWTLPLDELIPKALRNSLDPETLSKGQDILDIWLDSGLSWSSVLGGKTADVYLEGVDQFTGWFQSSLITSVALQGKAPFSKVIVHGFAVDETGRKMSKSLGNVVDPQFITRGGPNLKQDTAYGVDVLRWWVASHGLQHTTISISNRLLEECADNIKRLRNSLKFLMGSIDDFPEYLVLDPPPLSTTDKYFLLLLQEFESRINDFYRGYQYNRVCTAINNFVSNDLSSFYCHVTKDKLYCDGSKSNKRKAVQYVMYHALNTLTKAFGPIMPILAEELYSYHPHRTDDSSPYFFEFDKLQPIHLDIDNVEKTELKSCFQLVKAIKENIFKEEMPINLKSSELKCILTVDSPTYDSLKLLQEDGESVNSDLTAILQVSTVILNKDEGIRGYSIEARATDHSLCDRCRRFCVEDSNDEICDRCKDVLEVLPTVNVSSI</sequence>
<dbReference type="InterPro" id="IPR001412">
    <property type="entry name" value="aa-tRNA-synth_I_CS"/>
</dbReference>
<keyword evidence="3 9" id="KW-0436">Ligase</keyword>
<proteinExistence type="inferred from homology"/>
<dbReference type="SUPFAM" id="SSF50677">
    <property type="entry name" value="ValRS/IleRS/LeuRS editing domain"/>
    <property type="match status" value="1"/>
</dbReference>
<dbReference type="Gene3D" id="3.40.50.620">
    <property type="entry name" value="HUPs"/>
    <property type="match status" value="2"/>
</dbReference>
<evidence type="ECO:0000259" key="11">
    <source>
        <dbReference type="Pfam" id="PF08264"/>
    </source>
</evidence>
<evidence type="ECO:0000256" key="1">
    <source>
        <dbReference type="ARBA" id="ARBA00005594"/>
    </source>
</evidence>
<keyword evidence="4 9" id="KW-0547">Nucleotide-binding</keyword>
<dbReference type="GO" id="GO:0006428">
    <property type="term" value="P:isoleucyl-tRNA aminoacylation"/>
    <property type="evidence" value="ECO:0007669"/>
    <property type="project" value="InterPro"/>
</dbReference>
<dbReference type="InterPro" id="IPR009008">
    <property type="entry name" value="Val/Leu/Ile-tRNA-synth_edit"/>
</dbReference>
<dbReference type="Gene3D" id="1.10.10.830">
    <property type="entry name" value="Ile-tRNA synthetase CP2 domain-like"/>
    <property type="match status" value="1"/>
</dbReference>
<dbReference type="InterPro" id="IPR013155">
    <property type="entry name" value="M/V/L/I-tRNA-synth_anticd-bd"/>
</dbReference>
<evidence type="ECO:0000259" key="10">
    <source>
        <dbReference type="Pfam" id="PF00133"/>
    </source>
</evidence>
<dbReference type="PRINTS" id="PR00984">
    <property type="entry name" value="TRNASYNTHILE"/>
</dbReference>
<dbReference type="InterPro" id="IPR009080">
    <property type="entry name" value="tRNAsynth_Ia_anticodon-bd"/>
</dbReference>
<dbReference type="Gene3D" id="1.10.730.20">
    <property type="match status" value="1"/>
</dbReference>
<keyword evidence="5 9" id="KW-0067">ATP-binding</keyword>
<evidence type="ECO:0000256" key="3">
    <source>
        <dbReference type="ARBA" id="ARBA00022598"/>
    </source>
</evidence>
<dbReference type="GO" id="GO:0032543">
    <property type="term" value="P:mitochondrial translation"/>
    <property type="evidence" value="ECO:0007669"/>
    <property type="project" value="TreeGrafter"/>
</dbReference>
<name>A0A146LKG6_LYGHE</name>
<dbReference type="SUPFAM" id="SSF47323">
    <property type="entry name" value="Anticodon-binding domain of a subclass of class I aminoacyl-tRNA synthetases"/>
    <property type="match status" value="1"/>
</dbReference>
<dbReference type="Pfam" id="PF00133">
    <property type="entry name" value="tRNA-synt_1"/>
    <property type="match status" value="1"/>
</dbReference>
<protein>
    <recommendedName>
        <fullName evidence="2">isoleucine--tRNA ligase</fullName>
        <ecNumber evidence="2">6.1.1.5</ecNumber>
    </recommendedName>
    <alternativeName>
        <fullName evidence="8">Isoleucyl-tRNA synthetase</fullName>
    </alternativeName>
</protein>
<dbReference type="SUPFAM" id="SSF52374">
    <property type="entry name" value="Nucleotidylyl transferase"/>
    <property type="match status" value="1"/>
</dbReference>
<gene>
    <name evidence="12" type="primary">IARS2_1</name>
    <name evidence="12" type="ORF">g.86073</name>
</gene>
<feature type="domain" description="Aminoacyl-tRNA synthetase class Ia" evidence="10">
    <location>
        <begin position="86"/>
        <end position="671"/>
    </location>
</feature>
<dbReference type="PANTHER" id="PTHR42765">
    <property type="entry name" value="SOLEUCYL-TRNA SYNTHETASE"/>
    <property type="match status" value="1"/>
</dbReference>
<keyword evidence="6 9" id="KW-0648">Protein biosynthesis</keyword>
<dbReference type="GO" id="GO:0002161">
    <property type="term" value="F:aminoacyl-tRNA deacylase activity"/>
    <property type="evidence" value="ECO:0007669"/>
    <property type="project" value="InterPro"/>
</dbReference>
<evidence type="ECO:0000256" key="7">
    <source>
        <dbReference type="ARBA" id="ARBA00023146"/>
    </source>
</evidence>
<feature type="domain" description="Methionyl/Valyl/Leucyl/Isoleucyl-tRNA synthetase anticodon-binding" evidence="11">
    <location>
        <begin position="725"/>
        <end position="872"/>
    </location>
</feature>
<comment type="similarity">
    <text evidence="1 9">Belongs to the class-I aminoacyl-tRNA synthetase family.</text>
</comment>
<dbReference type="InterPro" id="IPR002301">
    <property type="entry name" value="Ile-tRNA-ligase"/>
</dbReference>
<dbReference type="Pfam" id="PF08264">
    <property type="entry name" value="Anticodon_1"/>
    <property type="match status" value="1"/>
</dbReference>
<evidence type="ECO:0000256" key="5">
    <source>
        <dbReference type="ARBA" id="ARBA00022840"/>
    </source>
</evidence>